<name>A0A479ZW76_9CYAN</name>
<keyword evidence="3" id="KW-1185">Reference proteome</keyword>
<dbReference type="AlphaFoldDB" id="A0A479ZW76"/>
<accession>A0A479ZW76</accession>
<dbReference type="PANTHER" id="PTHR34107:SF5">
    <property type="entry name" value="SLL1355 PROTEIN"/>
    <property type="match status" value="1"/>
</dbReference>
<dbReference type="CDD" id="cd06260">
    <property type="entry name" value="DUF820-like"/>
    <property type="match status" value="1"/>
</dbReference>
<dbReference type="SUPFAM" id="SSF52980">
    <property type="entry name" value="Restriction endonuclease-like"/>
    <property type="match status" value="1"/>
</dbReference>
<comment type="caution">
    <text evidence="2">The sequence shown here is derived from an EMBL/GenBank/DDBJ whole genome shotgun (WGS) entry which is preliminary data.</text>
</comment>
<evidence type="ECO:0000313" key="3">
    <source>
        <dbReference type="Proteomes" id="UP000300142"/>
    </source>
</evidence>
<dbReference type="RefSeq" id="WP_137667164.1">
    <property type="nucleotide sequence ID" value="NZ_BJCE01000048.1"/>
</dbReference>
<sequence>MTSTPVSTLISLTDFLKLPETKPASEYIDGNIYQKPMPKGKHSAIQTFLAPAINQISIPKKIARAFTELRCTFAGRSLVPDISIFKWELIPLDNNGEIQNEFTIPPNWTIEIVSPEQSSTRVINNILFCLKHGTELGWLIDPQEGLIMTFLPHQLPEVKQNQDFLPVLNSLTAWEISVEDIFSCLRLN</sequence>
<dbReference type="InterPro" id="IPR012296">
    <property type="entry name" value="Nuclease_put_TT1808"/>
</dbReference>
<dbReference type="Pfam" id="PF05685">
    <property type="entry name" value="Uma2"/>
    <property type="match status" value="1"/>
</dbReference>
<dbReference type="Proteomes" id="UP000300142">
    <property type="component" value="Unassembled WGS sequence"/>
</dbReference>
<proteinExistence type="predicted"/>
<organism evidence="2 3">
    <name type="scientific">Sphaerospermopsis reniformis</name>
    <dbReference type="NCBI Taxonomy" id="531300"/>
    <lineage>
        <taxon>Bacteria</taxon>
        <taxon>Bacillati</taxon>
        <taxon>Cyanobacteriota</taxon>
        <taxon>Cyanophyceae</taxon>
        <taxon>Nostocales</taxon>
        <taxon>Aphanizomenonaceae</taxon>
        <taxon>Sphaerospermopsis</taxon>
    </lineage>
</organism>
<dbReference type="PANTHER" id="PTHR34107">
    <property type="entry name" value="SLL0198 PROTEIN-RELATED"/>
    <property type="match status" value="1"/>
</dbReference>
<feature type="domain" description="Putative restriction endonuclease" evidence="1">
    <location>
        <begin position="13"/>
        <end position="179"/>
    </location>
</feature>
<protein>
    <recommendedName>
        <fullName evidence="1">Putative restriction endonuclease domain-containing protein</fullName>
    </recommendedName>
</protein>
<dbReference type="EMBL" id="BJCE01000048">
    <property type="protein sequence ID" value="GCL36747.1"/>
    <property type="molecule type" value="Genomic_DNA"/>
</dbReference>
<gene>
    <name evidence="2" type="ORF">SR1949_18530</name>
</gene>
<dbReference type="InterPro" id="IPR011335">
    <property type="entry name" value="Restrct_endonuc-II-like"/>
</dbReference>
<dbReference type="Gene3D" id="3.90.1570.10">
    <property type="entry name" value="tt1808, chain A"/>
    <property type="match status" value="1"/>
</dbReference>
<evidence type="ECO:0000313" key="2">
    <source>
        <dbReference type="EMBL" id="GCL36747.1"/>
    </source>
</evidence>
<evidence type="ECO:0000259" key="1">
    <source>
        <dbReference type="Pfam" id="PF05685"/>
    </source>
</evidence>
<dbReference type="InterPro" id="IPR008538">
    <property type="entry name" value="Uma2"/>
</dbReference>
<reference evidence="3" key="1">
    <citation type="submission" date="2019-02" db="EMBL/GenBank/DDBJ databases">
        <title>Draft genome sequence of Sphaerospermopsis reniformis NIES-1949.</title>
        <authorList>
            <person name="Yamaguchi H."/>
            <person name="Suzuki S."/>
            <person name="Kawachi M."/>
        </authorList>
    </citation>
    <scope>NUCLEOTIDE SEQUENCE [LARGE SCALE GENOMIC DNA]</scope>
    <source>
        <strain evidence="3">NIES-1949</strain>
    </source>
</reference>